<dbReference type="EMBL" id="CAJOBO010011375">
    <property type="protein sequence ID" value="CAF4604761.1"/>
    <property type="molecule type" value="Genomic_DNA"/>
</dbReference>
<feature type="non-terminal residue" evidence="1">
    <location>
        <position position="1"/>
    </location>
</feature>
<proteinExistence type="predicted"/>
<accession>A0A821CP76</accession>
<organism evidence="1 2">
    <name type="scientific">Rotaria socialis</name>
    <dbReference type="NCBI Taxonomy" id="392032"/>
    <lineage>
        <taxon>Eukaryota</taxon>
        <taxon>Metazoa</taxon>
        <taxon>Spiralia</taxon>
        <taxon>Gnathifera</taxon>
        <taxon>Rotifera</taxon>
        <taxon>Eurotatoria</taxon>
        <taxon>Bdelloidea</taxon>
        <taxon>Philodinida</taxon>
        <taxon>Philodinidae</taxon>
        <taxon>Rotaria</taxon>
    </lineage>
</organism>
<comment type="caution">
    <text evidence="1">The sequence shown here is derived from an EMBL/GenBank/DDBJ whole genome shotgun (WGS) entry which is preliminary data.</text>
</comment>
<evidence type="ECO:0000313" key="1">
    <source>
        <dbReference type="EMBL" id="CAF4604761.1"/>
    </source>
</evidence>
<name>A0A821CP76_9BILA</name>
<reference evidence="1" key="1">
    <citation type="submission" date="2021-02" db="EMBL/GenBank/DDBJ databases">
        <authorList>
            <person name="Nowell W R."/>
        </authorList>
    </citation>
    <scope>NUCLEOTIDE SEQUENCE</scope>
</reference>
<gene>
    <name evidence="1" type="ORF">HFQ381_LOCUS33711</name>
</gene>
<protein>
    <submittedName>
        <fullName evidence="1">Uncharacterized protein</fullName>
    </submittedName>
</protein>
<dbReference type="AlphaFoldDB" id="A0A821CP76"/>
<sequence length="46" mass="5303">QHLAFSPTISVWIPRQTIAVAIQYQVQATIGPGNMNIHYCLRFYVR</sequence>
<evidence type="ECO:0000313" key="2">
    <source>
        <dbReference type="Proteomes" id="UP000663851"/>
    </source>
</evidence>
<dbReference type="Proteomes" id="UP000663851">
    <property type="component" value="Unassembled WGS sequence"/>
</dbReference>